<accession>A0A1C9TA33</accession>
<evidence type="ECO:0000256" key="13">
    <source>
        <dbReference type="ARBA" id="ARBA00022510"/>
    </source>
</evidence>
<keyword evidence="25" id="KW-0862">Zinc</keyword>
<dbReference type="GO" id="GO:0007165">
    <property type="term" value="P:signal transduction"/>
    <property type="evidence" value="ECO:0007669"/>
    <property type="project" value="InterPro"/>
</dbReference>
<keyword evidence="28 37" id="KW-1133">Transmembrane helix</keyword>
<keyword evidence="32" id="KW-0325">Glycoprotein</keyword>
<dbReference type="PROSITE" id="PS51056">
    <property type="entry name" value="ITAM_2"/>
    <property type="match status" value="1"/>
</dbReference>
<keyword evidence="35" id="KW-1160">Virus entry into host cell</keyword>
<evidence type="ECO:0000313" key="39">
    <source>
        <dbReference type="EMBL" id="AOR07001.1"/>
    </source>
</evidence>
<keyword evidence="23" id="KW-1161">Viral attachment to host cell</keyword>
<evidence type="ECO:0000256" key="1">
    <source>
        <dbReference type="ARBA" id="ARBA00004153"/>
    </source>
</evidence>
<keyword evidence="30" id="KW-1045">Host mitochondrion</keyword>
<keyword evidence="11" id="KW-1113">Inhibition of host RLR pathway by virus</keyword>
<dbReference type="Gene3D" id="1.10.8.1320">
    <property type="match status" value="1"/>
</dbReference>
<evidence type="ECO:0000256" key="27">
    <source>
        <dbReference type="ARBA" id="ARBA00022870"/>
    </source>
</evidence>
<dbReference type="GO" id="GO:0044178">
    <property type="term" value="C:host cell Golgi membrane"/>
    <property type="evidence" value="ECO:0007669"/>
    <property type="project" value="UniProtKB-SubCell"/>
</dbReference>
<dbReference type="GO" id="GO:0052170">
    <property type="term" value="P:symbiont-mediated suppression of host innate immune response"/>
    <property type="evidence" value="ECO:0007669"/>
    <property type="project" value="UniProtKB-KW"/>
</dbReference>
<dbReference type="InterPro" id="IPR048791">
    <property type="entry name" value="Gc_C_bunya"/>
</dbReference>
<evidence type="ECO:0000256" key="36">
    <source>
        <dbReference type="ARBA" id="ARBA00031199"/>
    </source>
</evidence>
<keyword evidence="17" id="KW-1110">Inhibition of host TRAFs by virus</keyword>
<evidence type="ECO:0000256" key="3">
    <source>
        <dbReference type="ARBA" id="ARBA00004244"/>
    </source>
</evidence>
<evidence type="ECO:0000256" key="22">
    <source>
        <dbReference type="ARBA" id="ARBA00022771"/>
    </source>
</evidence>
<keyword evidence="16" id="KW-1090">Inhibition of host innate immune response by virus</keyword>
<protein>
    <recommendedName>
        <fullName evidence="10">Envelopment polyprotein</fullName>
    </recommendedName>
    <alternativeName>
        <fullName evidence="36">M polyprotein</fullName>
    </alternativeName>
</protein>
<proteinExistence type="inferred from homology"/>
<keyword evidence="12" id="KW-1168">Fusion of virus membrane with host membrane</keyword>
<evidence type="ECO:0000256" key="25">
    <source>
        <dbReference type="ARBA" id="ARBA00022833"/>
    </source>
</evidence>
<dbReference type="InterPro" id="IPR048790">
    <property type="entry name" value="Gn-B_hanta"/>
</dbReference>
<evidence type="ECO:0000256" key="32">
    <source>
        <dbReference type="ARBA" id="ARBA00023180"/>
    </source>
</evidence>
<dbReference type="InterPro" id="IPR002534">
    <property type="entry name" value="Hanta_Gn-H"/>
</dbReference>
<evidence type="ECO:0000256" key="26">
    <source>
        <dbReference type="ARBA" id="ARBA00022844"/>
    </source>
</evidence>
<keyword evidence="21" id="KW-0677">Repeat</keyword>
<dbReference type="GO" id="GO:0044228">
    <property type="term" value="C:host cell surface"/>
    <property type="evidence" value="ECO:0007669"/>
    <property type="project" value="UniProtKB-SubCell"/>
</dbReference>
<evidence type="ECO:0000256" key="17">
    <source>
        <dbReference type="ARBA" id="ARBA00022647"/>
    </source>
</evidence>
<evidence type="ECO:0000256" key="28">
    <source>
        <dbReference type="ARBA" id="ARBA00022989"/>
    </source>
</evidence>
<dbReference type="InterPro" id="IPR012316">
    <property type="entry name" value="ITAM_motif_hantavir-typ"/>
</dbReference>
<dbReference type="GO" id="GO:0033650">
    <property type="term" value="C:host cell mitochondrion"/>
    <property type="evidence" value="ECO:0007669"/>
    <property type="project" value="UniProtKB-SubCell"/>
</dbReference>
<keyword evidence="31" id="KW-1015">Disulfide bond</keyword>
<keyword evidence="20" id="KW-0732">Signal</keyword>
<keyword evidence="29 37" id="KW-0472">Membrane</keyword>
<evidence type="ECO:0000256" key="10">
    <source>
        <dbReference type="ARBA" id="ARBA00015294"/>
    </source>
</evidence>
<keyword evidence="40" id="KW-1185">Reference proteome</keyword>
<evidence type="ECO:0000256" key="21">
    <source>
        <dbReference type="ARBA" id="ARBA00022737"/>
    </source>
</evidence>
<keyword evidence="27" id="KW-1043">Host membrane</keyword>
<keyword evidence="22" id="KW-0863">Zinc-finger</keyword>
<evidence type="ECO:0000256" key="8">
    <source>
        <dbReference type="ARBA" id="ARBA00004482"/>
    </source>
</evidence>
<evidence type="ECO:0000256" key="19">
    <source>
        <dbReference type="ARBA" id="ARBA00022723"/>
    </source>
</evidence>
<dbReference type="Pfam" id="PF01567">
    <property type="entry name" value="Hanta_Gn-H"/>
    <property type="match status" value="1"/>
</dbReference>
<evidence type="ECO:0000256" key="4">
    <source>
        <dbReference type="ARBA" id="ARBA00004252"/>
    </source>
</evidence>
<sequence length="1136" mass="127024">MDTFYWLLMGMRIIAVCAMRNVYELTLECPHTIVLGETLIAGSTLLPPLDITKVPSLELESSCGMEVYSFLDAKQKYTQVDWRKKSDHTGSATSTSFEVTEKEVELRGTCVIPTRIFEMTAPLKKAIVCYDLICNQSMCKPEIHMLSPSQSCNVMRNCIIGLGPYRIQVVYKKTYCTSGILVEGKCFRPDKNLMGRVKPGFLEMATIPAICFMISKKDAAFKLIERIEKVGEHQCSSNEHKMQGYYACVIGKNSEIVKVPDEDDSRSLDIFDNIKHHPYGEDHDRDDEDISAVRLAGTIEFKVPHTESANNMKGTCYSGVAEYTSLSAFTKEDTPKYVFTPGMIPFLNQSACNKKGLPLVWSGLVEVGGTFEQIHTCNVFCVLSGPGASCEAFSEGGIFNISSPNCLVSKQNSFKQAEQQITFVCQRVDTDIIVYCNGQKKVILTKTLIIGQCIYTVTSFFSVFSSIAHSLAIELCVPGFHGWATIILVVTFCFGWILIPAFTWFILNVLKLCASFLDWQNKESKFKFILKKIKEEYERTKGSMVCDICKHECDTQKELKAHQTSCIAGQCPYCLTGCEVSEAAYRAHFGICRVTHRFQDDLKKVTVSAKPTPGCYRTLSLFRYKSRCYIFTVWVILLLLESVIWAASAEPEFLKPEWNDNAHGVGKVTMDKDLELDFSLLSSSQYTYRRVLADPRIDGREINFHLEIDSQRIQASVQPLGHWFDGRLNIKTAFHCYGSCNKYHYPWQTATCQYEKDFQYENSWSCNPPDCPGVGTGCTACGLYVDNLKAVGTAFRLVALQYSRKVCIQLGEEHICKVVDINDCLTTLHYKVCIIGTVSKFQAGDTLLFLGPMEGGGLILKQWCNTNCQFGDPGDIMKRDHYPFSCPEYPGSIRKVCHFAKLPLCEYNGNLKSGYKKLLDTIDSFQSFNVSYIHYTTELIEWRDPDGLLRDHINVVVSRGVDFESLNTNPCKVTVQTISIDGAWGSGVGFNLKCQVSLTECSKYLTAIKACDKAICYGAVSVSLSRGHNIVTVTGKGGHSGSRFKCCHSDNCSDTGLLASAPHLDRVNGIDAVTETKVFDDGAPECGFICWTVKSAEWLAGIFKGNWMVVIALIVLLLISLLLLSFLCPVKKYKKV</sequence>
<evidence type="ECO:0000256" key="29">
    <source>
        <dbReference type="ARBA" id="ARBA00023136"/>
    </source>
</evidence>
<evidence type="ECO:0000256" key="11">
    <source>
        <dbReference type="ARBA" id="ARBA00022482"/>
    </source>
</evidence>
<feature type="domain" description="ITAM" evidence="38">
    <location>
        <begin position="612"/>
        <end position="635"/>
    </location>
</feature>
<organism evidence="39 40">
    <name type="scientific">Tigray virus</name>
    <dbReference type="NCBI Taxonomy" id="1268011"/>
    <lineage>
        <taxon>Viruses</taxon>
        <taxon>Riboviria</taxon>
        <taxon>Orthornavirae</taxon>
        <taxon>Negarnaviricota</taxon>
        <taxon>Polyploviricotina</taxon>
        <taxon>Bunyaviricetes</taxon>
        <taxon>Elliovirales</taxon>
        <taxon>Hantaviridae</taxon>
        <taxon>Mammantavirinae</taxon>
        <taxon>Orthohantavirus</taxon>
        <taxon>Orthohantavirus tigrayense</taxon>
    </lineage>
</organism>
<evidence type="ECO:0000256" key="18">
    <source>
        <dbReference type="ARBA" id="ARBA00022692"/>
    </source>
</evidence>
<dbReference type="Proteomes" id="UP000297004">
    <property type="component" value="Genome"/>
</dbReference>
<dbReference type="Pfam" id="PF01561">
    <property type="entry name" value="Hanta_Gc_N"/>
    <property type="match status" value="1"/>
</dbReference>
<keyword evidence="15" id="KW-1162">Viral penetration into host cytoplasm</keyword>
<comment type="subcellular location">
    <subcellularLocation>
        <location evidence="4">Host Golgi apparatus membrane</location>
        <topology evidence="4">Multi-pass membrane protein</topology>
    </subcellularLocation>
    <subcellularLocation>
        <location evidence="3">Host Golgi apparatus membrane</location>
        <topology evidence="3">Single-pass type I membrane protein</topology>
    </subcellularLocation>
    <subcellularLocation>
        <location evidence="7">Host cell surface</location>
    </subcellularLocation>
    <subcellularLocation>
        <location evidence="1">Host endoplasmic reticulum membrane</location>
        <topology evidence="1">Multi-pass membrane protein</topology>
    </subcellularLocation>
    <subcellularLocation>
        <location evidence="8">Host endoplasmic reticulum membrane</location>
        <topology evidence="8">Single-pass type I membrane protein</topology>
    </subcellularLocation>
    <subcellularLocation>
        <location evidence="2">Host mitochondrion</location>
    </subcellularLocation>
    <subcellularLocation>
        <location evidence="6">Virion membrane</location>
        <topology evidence="6">Multi-pass membrane protein</topology>
    </subcellularLocation>
    <subcellularLocation>
        <location evidence="5">Virion membrane</location>
        <topology evidence="5">Single-pass membrane protein</topology>
    </subcellularLocation>
</comment>
<dbReference type="GO" id="GO:0008270">
    <property type="term" value="F:zinc ion binding"/>
    <property type="evidence" value="ECO:0007669"/>
    <property type="project" value="UniProtKB-KW"/>
</dbReference>
<evidence type="ECO:0000256" key="24">
    <source>
        <dbReference type="ARBA" id="ARBA00022812"/>
    </source>
</evidence>
<dbReference type="GO" id="GO:0055036">
    <property type="term" value="C:virion membrane"/>
    <property type="evidence" value="ECO:0007669"/>
    <property type="project" value="UniProtKB-SubCell"/>
</dbReference>
<evidence type="ECO:0000256" key="23">
    <source>
        <dbReference type="ARBA" id="ARBA00022804"/>
    </source>
</evidence>
<reference evidence="39 40" key="1">
    <citation type="journal article" date="2016" name="Infect. Genet. Evol.">
        <title>Complete genome characterisation and phylogenetic position of Tigray hantavirus from the Ethiopian white-footed mouse, Stenocephalemys albipes.</title>
        <authorList>
            <person name="Gouy de Bellocq J."/>
            <person name="Tesikova J."/>
            <person name="Meheretu Y."/>
            <person name="Cizkova D."/>
            <person name="Bryjova A."/>
            <person name="Leirs H."/>
            <person name="Bryja J."/>
        </authorList>
    </citation>
    <scope>NUCLEOTIDE SEQUENCE [LARGE SCALE GENOMIC DNA]</scope>
    <source>
        <strain evidence="39">ET2121</strain>
    </source>
</reference>
<dbReference type="GO" id="GO:0039654">
    <property type="term" value="P:fusion of virus membrane with host endosome membrane"/>
    <property type="evidence" value="ECO:0007669"/>
    <property type="project" value="UniProtKB-KW"/>
</dbReference>
<feature type="transmembrane region" description="Helical" evidence="37">
    <location>
        <begin position="628"/>
        <end position="647"/>
    </location>
</feature>
<keyword evidence="19" id="KW-0479">Metal-binding</keyword>
<keyword evidence="26" id="KW-0946">Virion</keyword>
<evidence type="ECO:0000256" key="6">
    <source>
        <dbReference type="ARBA" id="ARBA00004385"/>
    </source>
</evidence>
<evidence type="ECO:0000256" key="15">
    <source>
        <dbReference type="ARBA" id="ARBA00022595"/>
    </source>
</evidence>
<keyword evidence="14" id="KW-0945">Host-virus interaction</keyword>
<evidence type="ECO:0000256" key="14">
    <source>
        <dbReference type="ARBA" id="ARBA00022581"/>
    </source>
</evidence>
<evidence type="ECO:0000256" key="9">
    <source>
        <dbReference type="ARBA" id="ARBA00005839"/>
    </source>
</evidence>
<evidence type="ECO:0000256" key="7">
    <source>
        <dbReference type="ARBA" id="ARBA00004426"/>
    </source>
</evidence>
<evidence type="ECO:0000256" key="37">
    <source>
        <dbReference type="SAM" id="Phobius"/>
    </source>
</evidence>
<evidence type="ECO:0000256" key="20">
    <source>
        <dbReference type="ARBA" id="ARBA00022729"/>
    </source>
</evidence>
<keyword evidence="24" id="KW-1040">Host Golgi apparatus</keyword>
<evidence type="ECO:0000256" key="12">
    <source>
        <dbReference type="ARBA" id="ARBA00022506"/>
    </source>
</evidence>
<dbReference type="InterPro" id="IPR002532">
    <property type="entry name" value="Hanta_Gc_N"/>
</dbReference>
<keyword evidence="33" id="KW-1038">Host endoplasmic reticulum</keyword>
<dbReference type="Pfam" id="PF20679">
    <property type="entry name" value="Hanta_Gn-B"/>
    <property type="match status" value="1"/>
</dbReference>
<dbReference type="GO" id="GO:0044167">
    <property type="term" value="C:host cell endoplasmic reticulum membrane"/>
    <property type="evidence" value="ECO:0007669"/>
    <property type="project" value="UniProtKB-SubCell"/>
</dbReference>
<feature type="transmembrane region" description="Helical" evidence="37">
    <location>
        <begin position="480"/>
        <end position="507"/>
    </location>
</feature>
<evidence type="ECO:0000256" key="33">
    <source>
        <dbReference type="ARBA" id="ARBA00023184"/>
    </source>
</evidence>
<feature type="transmembrane region" description="Helical" evidence="37">
    <location>
        <begin position="1107"/>
        <end position="1130"/>
    </location>
</feature>
<dbReference type="GO" id="GO:0019062">
    <property type="term" value="P:virion attachment to host cell"/>
    <property type="evidence" value="ECO:0007669"/>
    <property type="project" value="UniProtKB-KW"/>
</dbReference>
<evidence type="ECO:0000256" key="30">
    <source>
        <dbReference type="ARBA" id="ARBA00023147"/>
    </source>
</evidence>
<evidence type="ECO:0000256" key="5">
    <source>
        <dbReference type="ARBA" id="ARBA00004381"/>
    </source>
</evidence>
<evidence type="ECO:0000256" key="34">
    <source>
        <dbReference type="ARBA" id="ARBA00023280"/>
    </source>
</evidence>
<dbReference type="Pfam" id="PF10538">
    <property type="entry name" value="ITAM_Cys-rich"/>
    <property type="match status" value="1"/>
</dbReference>
<dbReference type="EMBL" id="KU934009">
    <property type="protein sequence ID" value="AOR07001.1"/>
    <property type="molecule type" value="Viral_cRNA"/>
</dbReference>
<evidence type="ECO:0000256" key="2">
    <source>
        <dbReference type="ARBA" id="ARBA00004181"/>
    </source>
</evidence>
<keyword evidence="13" id="KW-1170">Fusion of virus membrane with host endosomal membrane</keyword>
<evidence type="ECO:0000256" key="35">
    <source>
        <dbReference type="ARBA" id="ARBA00023296"/>
    </source>
</evidence>
<comment type="similarity">
    <text evidence="9">Belongs to the hantavirus envelope glycoprotein family.</text>
</comment>
<evidence type="ECO:0000256" key="16">
    <source>
        <dbReference type="ARBA" id="ARBA00022632"/>
    </source>
</evidence>
<keyword evidence="18 37" id="KW-0812">Transmembrane</keyword>
<evidence type="ECO:0000256" key="31">
    <source>
        <dbReference type="ARBA" id="ARBA00023157"/>
    </source>
</evidence>
<evidence type="ECO:0000259" key="38">
    <source>
        <dbReference type="PROSITE" id="PS51056"/>
    </source>
</evidence>
<dbReference type="GO" id="GO:0046718">
    <property type="term" value="P:symbiont entry into host cell"/>
    <property type="evidence" value="ECO:0007669"/>
    <property type="project" value="UniProtKB-KW"/>
</dbReference>
<dbReference type="Pfam" id="PF20682">
    <property type="entry name" value="Hanta_Gc_C"/>
    <property type="match status" value="1"/>
</dbReference>
<name>A0A1C9TA33_9VIRU</name>
<evidence type="ECO:0000313" key="40">
    <source>
        <dbReference type="Proteomes" id="UP000297004"/>
    </source>
</evidence>
<dbReference type="GO" id="GO:0039527">
    <property type="term" value="P:symbiont-mediated suppression of host TRAF-mediated signal transduction"/>
    <property type="evidence" value="ECO:0007669"/>
    <property type="project" value="UniProtKB-KW"/>
</dbReference>
<keyword evidence="34" id="KW-0899">Viral immunoevasion</keyword>